<feature type="region of interest" description="Disordered" evidence="1">
    <location>
        <begin position="29"/>
        <end position="51"/>
    </location>
</feature>
<dbReference type="EMBL" id="BGPR01019628">
    <property type="protein sequence ID" value="GBN82483.1"/>
    <property type="molecule type" value="Genomic_DNA"/>
</dbReference>
<comment type="caution">
    <text evidence="2">The sequence shown here is derived from an EMBL/GenBank/DDBJ whole genome shotgun (WGS) entry which is preliminary data.</text>
</comment>
<name>A0A4Y2S3J4_ARAVE</name>
<gene>
    <name evidence="2" type="ORF">AVEN_29531_1</name>
</gene>
<evidence type="ECO:0000313" key="3">
    <source>
        <dbReference type="Proteomes" id="UP000499080"/>
    </source>
</evidence>
<keyword evidence="3" id="KW-1185">Reference proteome</keyword>
<sequence>MRSSLRRKAVQREQAGKELNIFEWKSSQKNRNLRRSDAVEEESEESRNKFEWKPPRCEVIKAESEQELSKFE</sequence>
<organism evidence="2 3">
    <name type="scientific">Araneus ventricosus</name>
    <name type="common">Orbweaver spider</name>
    <name type="synonym">Epeira ventricosa</name>
    <dbReference type="NCBI Taxonomy" id="182803"/>
    <lineage>
        <taxon>Eukaryota</taxon>
        <taxon>Metazoa</taxon>
        <taxon>Ecdysozoa</taxon>
        <taxon>Arthropoda</taxon>
        <taxon>Chelicerata</taxon>
        <taxon>Arachnida</taxon>
        <taxon>Araneae</taxon>
        <taxon>Araneomorphae</taxon>
        <taxon>Entelegynae</taxon>
        <taxon>Araneoidea</taxon>
        <taxon>Araneidae</taxon>
        <taxon>Araneus</taxon>
    </lineage>
</organism>
<dbReference type="Proteomes" id="UP000499080">
    <property type="component" value="Unassembled WGS sequence"/>
</dbReference>
<accession>A0A4Y2S3J4</accession>
<reference evidence="2 3" key="1">
    <citation type="journal article" date="2019" name="Sci. Rep.">
        <title>Orb-weaving spider Araneus ventricosus genome elucidates the spidroin gene catalogue.</title>
        <authorList>
            <person name="Kono N."/>
            <person name="Nakamura H."/>
            <person name="Ohtoshi R."/>
            <person name="Moran D.A.P."/>
            <person name="Shinohara A."/>
            <person name="Yoshida Y."/>
            <person name="Fujiwara M."/>
            <person name="Mori M."/>
            <person name="Tomita M."/>
            <person name="Arakawa K."/>
        </authorList>
    </citation>
    <scope>NUCLEOTIDE SEQUENCE [LARGE SCALE GENOMIC DNA]</scope>
</reference>
<evidence type="ECO:0000313" key="2">
    <source>
        <dbReference type="EMBL" id="GBN82483.1"/>
    </source>
</evidence>
<proteinExistence type="predicted"/>
<evidence type="ECO:0000256" key="1">
    <source>
        <dbReference type="SAM" id="MobiDB-lite"/>
    </source>
</evidence>
<protein>
    <submittedName>
        <fullName evidence="2">Uncharacterized protein</fullName>
    </submittedName>
</protein>
<dbReference type="AlphaFoldDB" id="A0A4Y2S3J4"/>